<dbReference type="Pfam" id="PF02770">
    <property type="entry name" value="Acyl-CoA_dh_M"/>
    <property type="match status" value="1"/>
</dbReference>
<evidence type="ECO:0000256" key="2">
    <source>
        <dbReference type="ARBA" id="ARBA00009347"/>
    </source>
</evidence>
<dbReference type="InterPro" id="IPR013786">
    <property type="entry name" value="AcylCoA_DH/ox_N"/>
</dbReference>
<dbReference type="SUPFAM" id="SSF56645">
    <property type="entry name" value="Acyl-CoA dehydrogenase NM domain-like"/>
    <property type="match status" value="1"/>
</dbReference>
<accession>A0A5D0RNW2</accession>
<evidence type="ECO:0000259" key="7">
    <source>
        <dbReference type="Pfam" id="PF00441"/>
    </source>
</evidence>
<comment type="caution">
    <text evidence="10">The sequence shown here is derived from an EMBL/GenBank/DDBJ whole genome shotgun (WGS) entry which is preliminary data.</text>
</comment>
<organism evidence="10 11">
    <name type="scientific">Maritimibacter fusiformis</name>
    <dbReference type="NCBI Taxonomy" id="2603819"/>
    <lineage>
        <taxon>Bacteria</taxon>
        <taxon>Pseudomonadati</taxon>
        <taxon>Pseudomonadota</taxon>
        <taxon>Alphaproteobacteria</taxon>
        <taxon>Rhodobacterales</taxon>
        <taxon>Roseobacteraceae</taxon>
        <taxon>Maritimibacter</taxon>
    </lineage>
</organism>
<dbReference type="Proteomes" id="UP000322080">
    <property type="component" value="Unassembled WGS sequence"/>
</dbReference>
<keyword evidence="4 6" id="KW-0274">FAD</keyword>
<dbReference type="AlphaFoldDB" id="A0A5D0RNW2"/>
<dbReference type="InterPro" id="IPR006091">
    <property type="entry name" value="Acyl-CoA_Oxase/DH_mid-dom"/>
</dbReference>
<evidence type="ECO:0000256" key="4">
    <source>
        <dbReference type="ARBA" id="ARBA00022827"/>
    </source>
</evidence>
<dbReference type="GO" id="GO:0003995">
    <property type="term" value="F:acyl-CoA dehydrogenase activity"/>
    <property type="evidence" value="ECO:0007669"/>
    <property type="project" value="TreeGrafter"/>
</dbReference>
<dbReference type="InterPro" id="IPR009100">
    <property type="entry name" value="AcylCoA_DH/oxidase_NM_dom_sf"/>
</dbReference>
<proteinExistence type="inferred from homology"/>
<comment type="cofactor">
    <cofactor evidence="1 6">
        <name>FAD</name>
        <dbReference type="ChEBI" id="CHEBI:57692"/>
    </cofactor>
</comment>
<dbReference type="PANTHER" id="PTHR43884">
    <property type="entry name" value="ACYL-COA DEHYDROGENASE"/>
    <property type="match status" value="1"/>
</dbReference>
<evidence type="ECO:0000256" key="1">
    <source>
        <dbReference type="ARBA" id="ARBA00001974"/>
    </source>
</evidence>
<keyword evidence="3 6" id="KW-0285">Flavoprotein</keyword>
<sequence>MDLDFTEEQKQLTQSLRRMLGDKCGADVVRRMEGDEKGYPDDLWREVAEMGLPGLTISEQYGGLGLGALEQVIAFEELGRALAPVPLFVSSVLAAGLLERAGSEAQKGEWLPAIASGEAVLSIAWLEPGNSFSEKGVQMSAGATGDGYRLNGKKFMVQFAAAADRLIVLVRSGPNPTDIDLVMVDPKAKGITLKRHKTMVGDAQFEVAFDNVEVPAADRLGAAGEGWAHWHHVLRTGMIALAAWGIGCGEGAMTLGTDYAKEREQFGVPIGSFQAIAHPFADAATLLAGARMITLEAAWAKDTGRPHTRLATMAWLEACDASRTATKVSQNAFGGIGFTRDIDIQLYFRRARQHELSWGNPDALNEEVGTEVLSELA</sequence>
<protein>
    <submittedName>
        <fullName evidence="10">Acyl-CoA dehydrogenase</fullName>
    </submittedName>
</protein>
<feature type="domain" description="Acyl-CoA oxidase/dehydrogenase middle" evidence="8">
    <location>
        <begin position="123"/>
        <end position="212"/>
    </location>
</feature>
<dbReference type="RefSeq" id="WP_148377082.1">
    <property type="nucleotide sequence ID" value="NZ_VSIY01000004.1"/>
</dbReference>
<dbReference type="InterPro" id="IPR009075">
    <property type="entry name" value="AcylCo_DH/oxidase_C"/>
</dbReference>
<dbReference type="Pfam" id="PF00441">
    <property type="entry name" value="Acyl-CoA_dh_1"/>
    <property type="match status" value="1"/>
</dbReference>
<evidence type="ECO:0000313" key="10">
    <source>
        <dbReference type="EMBL" id="TYB82318.1"/>
    </source>
</evidence>
<feature type="domain" description="Acyl-CoA dehydrogenase/oxidase N-terminal" evidence="9">
    <location>
        <begin position="6"/>
        <end position="118"/>
    </location>
</feature>
<keyword evidence="5 6" id="KW-0560">Oxidoreductase</keyword>
<dbReference type="EMBL" id="VSIY01000004">
    <property type="protein sequence ID" value="TYB82318.1"/>
    <property type="molecule type" value="Genomic_DNA"/>
</dbReference>
<dbReference type="Pfam" id="PF02771">
    <property type="entry name" value="Acyl-CoA_dh_N"/>
    <property type="match status" value="1"/>
</dbReference>
<evidence type="ECO:0000259" key="9">
    <source>
        <dbReference type="Pfam" id="PF02771"/>
    </source>
</evidence>
<dbReference type="Gene3D" id="1.20.140.10">
    <property type="entry name" value="Butyryl-CoA Dehydrogenase, subunit A, domain 3"/>
    <property type="match status" value="1"/>
</dbReference>
<evidence type="ECO:0000256" key="3">
    <source>
        <dbReference type="ARBA" id="ARBA00022630"/>
    </source>
</evidence>
<comment type="similarity">
    <text evidence="2 6">Belongs to the acyl-CoA dehydrogenase family.</text>
</comment>
<dbReference type="InterPro" id="IPR037069">
    <property type="entry name" value="AcylCoA_DH/ox_N_sf"/>
</dbReference>
<feature type="domain" description="Acyl-CoA dehydrogenase/oxidase C-terminal" evidence="7">
    <location>
        <begin position="224"/>
        <end position="360"/>
    </location>
</feature>
<keyword evidence="11" id="KW-1185">Reference proteome</keyword>
<reference evidence="10 11" key="1">
    <citation type="submission" date="2019-08" db="EMBL/GenBank/DDBJ databases">
        <title>Identification of a novel species of the genus Boseongicola.</title>
        <authorList>
            <person name="Zhang X.-Q."/>
        </authorList>
    </citation>
    <scope>NUCLEOTIDE SEQUENCE [LARGE SCALE GENOMIC DNA]</scope>
    <source>
        <strain evidence="10 11">HY14</strain>
    </source>
</reference>
<gene>
    <name evidence="10" type="ORF">FVF75_06250</name>
</gene>
<evidence type="ECO:0000256" key="6">
    <source>
        <dbReference type="RuleBase" id="RU362125"/>
    </source>
</evidence>
<dbReference type="PANTHER" id="PTHR43884:SF20">
    <property type="entry name" value="ACYL-COA DEHYDROGENASE FADE28"/>
    <property type="match status" value="1"/>
</dbReference>
<dbReference type="InterPro" id="IPR046373">
    <property type="entry name" value="Acyl-CoA_Oxase/DH_mid-dom_sf"/>
</dbReference>
<dbReference type="Gene3D" id="2.40.110.10">
    <property type="entry name" value="Butyryl-CoA Dehydrogenase, subunit A, domain 2"/>
    <property type="match status" value="1"/>
</dbReference>
<evidence type="ECO:0000313" key="11">
    <source>
        <dbReference type="Proteomes" id="UP000322080"/>
    </source>
</evidence>
<dbReference type="GO" id="GO:0050660">
    <property type="term" value="F:flavin adenine dinucleotide binding"/>
    <property type="evidence" value="ECO:0007669"/>
    <property type="project" value="InterPro"/>
</dbReference>
<name>A0A5D0RNW2_9RHOB</name>
<evidence type="ECO:0000256" key="5">
    <source>
        <dbReference type="ARBA" id="ARBA00023002"/>
    </source>
</evidence>
<evidence type="ECO:0000259" key="8">
    <source>
        <dbReference type="Pfam" id="PF02770"/>
    </source>
</evidence>
<dbReference type="SUPFAM" id="SSF47203">
    <property type="entry name" value="Acyl-CoA dehydrogenase C-terminal domain-like"/>
    <property type="match status" value="1"/>
</dbReference>
<dbReference type="Gene3D" id="1.10.540.10">
    <property type="entry name" value="Acyl-CoA dehydrogenase/oxidase, N-terminal domain"/>
    <property type="match status" value="1"/>
</dbReference>
<dbReference type="InterPro" id="IPR036250">
    <property type="entry name" value="AcylCo_DH-like_C"/>
</dbReference>